<name>A0A4Y8S551_9SPHI</name>
<evidence type="ECO:0000256" key="1">
    <source>
        <dbReference type="ARBA" id="ARBA00007261"/>
    </source>
</evidence>
<evidence type="ECO:0000256" key="4">
    <source>
        <dbReference type="ARBA" id="ARBA00022833"/>
    </source>
</evidence>
<dbReference type="InterPro" id="IPR050626">
    <property type="entry name" value="Peptidase_M16"/>
</dbReference>
<evidence type="ECO:0000259" key="8">
    <source>
        <dbReference type="Pfam" id="PF05193"/>
    </source>
</evidence>
<dbReference type="InterPro" id="IPR011765">
    <property type="entry name" value="Pept_M16_N"/>
</dbReference>
<dbReference type="GO" id="GO:0006508">
    <property type="term" value="P:proteolysis"/>
    <property type="evidence" value="ECO:0007669"/>
    <property type="project" value="UniProtKB-KW"/>
</dbReference>
<evidence type="ECO:0000256" key="6">
    <source>
        <dbReference type="SAM" id="SignalP"/>
    </source>
</evidence>
<organism evidence="9 10">
    <name type="scientific">Mucilaginibacter psychrotolerans</name>
    <dbReference type="NCBI Taxonomy" id="1524096"/>
    <lineage>
        <taxon>Bacteria</taxon>
        <taxon>Pseudomonadati</taxon>
        <taxon>Bacteroidota</taxon>
        <taxon>Sphingobacteriia</taxon>
        <taxon>Sphingobacteriales</taxon>
        <taxon>Sphingobacteriaceae</taxon>
        <taxon>Mucilaginibacter</taxon>
    </lineage>
</organism>
<accession>A0A4Y8S551</accession>
<keyword evidence="6" id="KW-0732">Signal</keyword>
<evidence type="ECO:0000313" key="10">
    <source>
        <dbReference type="Proteomes" id="UP000297540"/>
    </source>
</evidence>
<feature type="domain" description="Peptidase M16 N-terminal" evidence="7">
    <location>
        <begin position="43"/>
        <end position="165"/>
    </location>
</feature>
<sequence length="460" mass="51560">MASKFTKQIVLGTAALLCTLCAVAQPRLPQGYFWKKLPNGLEVVVIENAKVPLATVEIAVKNGAYTEGPEYSGLSHLFEHMFFKANKDYPDQEKFLKRTKELGDIWNGTTGNERVNYYFTANRDSLNGVLRLMNAAIRFPIYREEDMAKERPVVDGEFQRNESSPYFQLYFDVSKLMWGDLITRKMPIGIHEVINTATPAKMMTIKDRYYYPNNSLLIICGDVKHEDAFKQAEGVFGDWASSGFNPLEKYPIPAFTPILKSEAFVKESTIAQTPYMMLSWQGPAFMTDSAGTVAADVFSTIAGLNSSKLQQALVDKGLASSVGLNYATSHYTGAVSLFVVPNPNKLKECYQVLQAQVSQWSNPDYYTDEQLNDAKAILLRNHSRETEKPSSLPSQLSFQWCSTSLNYFTDLTDNYQKVSRADIAKYVSTYITGKPSIAGLIINPEMSKQSDAKTFFVVAK</sequence>
<keyword evidence="5" id="KW-0482">Metalloprotease</keyword>
<feature type="signal peptide" evidence="6">
    <location>
        <begin position="1"/>
        <end position="24"/>
    </location>
</feature>
<dbReference type="Gene3D" id="3.30.830.10">
    <property type="entry name" value="Metalloenzyme, LuxS/M16 peptidase-like"/>
    <property type="match status" value="2"/>
</dbReference>
<reference evidence="9 10" key="1">
    <citation type="journal article" date="2017" name="Int. J. Syst. Evol. Microbiol.">
        <title>Mucilaginibacterpsychrotolerans sp. nov., isolated from peatlands.</title>
        <authorList>
            <person name="Deng Y."/>
            <person name="Shen L."/>
            <person name="Xu B."/>
            <person name="Liu Y."/>
            <person name="Gu Z."/>
            <person name="Liu H."/>
            <person name="Zhou Y."/>
        </authorList>
    </citation>
    <scope>NUCLEOTIDE SEQUENCE [LARGE SCALE GENOMIC DNA]</scope>
    <source>
        <strain evidence="9 10">NH7-4</strain>
    </source>
</reference>
<dbReference type="OrthoDB" id="9811314at2"/>
<feature type="chain" id="PRO_5021435803" evidence="6">
    <location>
        <begin position="25"/>
        <end position="460"/>
    </location>
</feature>
<evidence type="ECO:0000259" key="7">
    <source>
        <dbReference type="Pfam" id="PF00675"/>
    </source>
</evidence>
<keyword evidence="3" id="KW-0378">Hydrolase</keyword>
<dbReference type="PANTHER" id="PTHR43690">
    <property type="entry name" value="NARDILYSIN"/>
    <property type="match status" value="1"/>
</dbReference>
<dbReference type="GO" id="GO:0046872">
    <property type="term" value="F:metal ion binding"/>
    <property type="evidence" value="ECO:0007669"/>
    <property type="project" value="InterPro"/>
</dbReference>
<gene>
    <name evidence="9" type="ORF">E2R66_25320</name>
</gene>
<dbReference type="SUPFAM" id="SSF63411">
    <property type="entry name" value="LuxS/MPP-like metallohydrolase"/>
    <property type="match status" value="2"/>
</dbReference>
<dbReference type="EMBL" id="SOZE01000042">
    <property type="protein sequence ID" value="TFF33597.1"/>
    <property type="molecule type" value="Genomic_DNA"/>
</dbReference>
<dbReference type="InterPro" id="IPR007863">
    <property type="entry name" value="Peptidase_M16_C"/>
</dbReference>
<dbReference type="AlphaFoldDB" id="A0A4Y8S551"/>
<dbReference type="InterPro" id="IPR011249">
    <property type="entry name" value="Metalloenz_LuxS/M16"/>
</dbReference>
<comment type="similarity">
    <text evidence="1">Belongs to the peptidase M16 family.</text>
</comment>
<dbReference type="PANTHER" id="PTHR43690:SF17">
    <property type="entry name" value="PROTEIN YHJJ"/>
    <property type="match status" value="1"/>
</dbReference>
<evidence type="ECO:0000256" key="5">
    <source>
        <dbReference type="ARBA" id="ARBA00023049"/>
    </source>
</evidence>
<keyword evidence="4" id="KW-0862">Zinc</keyword>
<evidence type="ECO:0000313" key="9">
    <source>
        <dbReference type="EMBL" id="TFF33597.1"/>
    </source>
</evidence>
<comment type="caution">
    <text evidence="9">The sequence shown here is derived from an EMBL/GenBank/DDBJ whole genome shotgun (WGS) entry which is preliminary data.</text>
</comment>
<proteinExistence type="inferred from homology"/>
<evidence type="ECO:0000256" key="3">
    <source>
        <dbReference type="ARBA" id="ARBA00022801"/>
    </source>
</evidence>
<dbReference type="Proteomes" id="UP000297540">
    <property type="component" value="Unassembled WGS sequence"/>
</dbReference>
<dbReference type="Pfam" id="PF00675">
    <property type="entry name" value="Peptidase_M16"/>
    <property type="match status" value="1"/>
</dbReference>
<feature type="domain" description="Peptidase M16 C-terminal" evidence="8">
    <location>
        <begin position="199"/>
        <end position="378"/>
    </location>
</feature>
<protein>
    <submittedName>
        <fullName evidence="9">Insulinase family protein</fullName>
    </submittedName>
</protein>
<dbReference type="RefSeq" id="WP_133236203.1">
    <property type="nucleotide sequence ID" value="NZ_SOZE01000042.1"/>
</dbReference>
<keyword evidence="2" id="KW-0645">Protease</keyword>
<dbReference type="GO" id="GO:0008237">
    <property type="term" value="F:metallopeptidase activity"/>
    <property type="evidence" value="ECO:0007669"/>
    <property type="project" value="UniProtKB-KW"/>
</dbReference>
<keyword evidence="10" id="KW-1185">Reference proteome</keyword>
<evidence type="ECO:0000256" key="2">
    <source>
        <dbReference type="ARBA" id="ARBA00022670"/>
    </source>
</evidence>
<dbReference type="Pfam" id="PF05193">
    <property type="entry name" value="Peptidase_M16_C"/>
    <property type="match status" value="1"/>
</dbReference>